<reference evidence="1" key="1">
    <citation type="submission" date="2022-08" db="EMBL/GenBank/DDBJ databases">
        <title>The genomic sequence of strain Paenibacillus sp. SCIV0701.</title>
        <authorList>
            <person name="Zhao H."/>
        </authorList>
    </citation>
    <scope>NUCLEOTIDE SEQUENCE</scope>
    <source>
        <strain evidence="1">SCIV0701</strain>
    </source>
</reference>
<gene>
    <name evidence="1" type="ORF">NQZ67_00995</name>
</gene>
<dbReference type="RefSeq" id="WP_257441975.1">
    <property type="nucleotide sequence ID" value="NZ_JANIPJ010000001.1"/>
</dbReference>
<evidence type="ECO:0000313" key="1">
    <source>
        <dbReference type="EMBL" id="MCR2802444.1"/>
    </source>
</evidence>
<sequence>MPQKYTDLESKYNGFNAPECELLFDGTSSAGQMAIGWVEVEQSTYSEADIARICLINIFEWNPPEVKWIGSTIKLGGNLQVKMGYADKKGLVFEGIVTGYTIEYPAEGSPYAIVTAMDKSILMMKSAHSKVWTKAKASDVVREIAGDYSLSATVDDTVIQKKVIEQIGVSDYHFVQSLANDHDYRFYVQGAKLIFQKINTSGEPTLLLHYGQSIRHFSLQADISGQIGAVKVMGYDTDKKEAIVGESTTVEAIGSGGGKTGPSHVTALTPKKTEIVYTQADSQDEAKNLAKALLSRSARDLVRGSGSCTGVPELKAGDMIKITGIGAATFDQQLLLVKVIHRLDAEEGYITSFEAEGNKI</sequence>
<dbReference type="Proteomes" id="UP001141950">
    <property type="component" value="Unassembled WGS sequence"/>
</dbReference>
<evidence type="ECO:0000313" key="2">
    <source>
        <dbReference type="Proteomes" id="UP001141950"/>
    </source>
</evidence>
<proteinExistence type="predicted"/>
<dbReference type="SUPFAM" id="SSF69279">
    <property type="entry name" value="Phage tail proteins"/>
    <property type="match status" value="1"/>
</dbReference>
<dbReference type="Pfam" id="PF05954">
    <property type="entry name" value="Phage_GPD"/>
    <property type="match status" value="1"/>
</dbReference>
<protein>
    <submittedName>
        <fullName evidence="1">Contractile injection system protein, VgrG/Pvc8 family</fullName>
    </submittedName>
</protein>
<dbReference type="EMBL" id="JANIPJ010000001">
    <property type="protein sequence ID" value="MCR2802444.1"/>
    <property type="molecule type" value="Genomic_DNA"/>
</dbReference>
<organism evidence="1 2">
    <name type="scientific">Paenibacillus soyae</name>
    <dbReference type="NCBI Taxonomy" id="2969249"/>
    <lineage>
        <taxon>Bacteria</taxon>
        <taxon>Bacillati</taxon>
        <taxon>Bacillota</taxon>
        <taxon>Bacilli</taxon>
        <taxon>Bacillales</taxon>
        <taxon>Paenibacillaceae</taxon>
        <taxon>Paenibacillus</taxon>
    </lineage>
</organism>
<name>A0A9X2S6P0_9BACL</name>
<accession>A0A9X2S6P0</accession>
<comment type="caution">
    <text evidence="1">The sequence shown here is derived from an EMBL/GenBank/DDBJ whole genome shotgun (WGS) entry which is preliminary data.</text>
</comment>
<keyword evidence="2" id="KW-1185">Reference proteome</keyword>
<dbReference type="AlphaFoldDB" id="A0A9X2S6P0"/>